<dbReference type="InterPro" id="IPR036249">
    <property type="entry name" value="Thioredoxin-like_sf"/>
</dbReference>
<name>A0A2N0VJ51_9BACT</name>
<accession>A0A2N0VJ51</accession>
<sequence length="129" mass="14599">MSFLSGLRGMVSGRASLSEKWLQPEAEEDLDKMVAANSGKHVIYKHSYSCAVCLFSKLKVEEIMDKYDDRASFHFVDVLKNRALSRKIADMTGLRHESPQIIVLNDGKVFWHESHSGISKEELEKAILS</sequence>
<gene>
    <name evidence="1" type="primary">ytxJ</name>
    <name evidence="1" type="ORF">CWD77_01775</name>
</gene>
<keyword evidence="2" id="KW-1185">Reference proteome</keyword>
<dbReference type="InterPro" id="IPR022551">
    <property type="entry name" value="BrxC"/>
</dbReference>
<dbReference type="Pfam" id="PF11009">
    <property type="entry name" value="BrxC"/>
    <property type="match status" value="1"/>
</dbReference>
<dbReference type="AlphaFoldDB" id="A0A2N0VJ51"/>
<protein>
    <submittedName>
        <fullName evidence="1">Bacillithiol system redox-active protein YtxJ</fullName>
    </submittedName>
</protein>
<evidence type="ECO:0000313" key="1">
    <source>
        <dbReference type="EMBL" id="PKD44221.1"/>
    </source>
</evidence>
<dbReference type="RefSeq" id="WP_101071511.1">
    <property type="nucleotide sequence ID" value="NZ_PISP01000001.1"/>
</dbReference>
<evidence type="ECO:0000313" key="2">
    <source>
        <dbReference type="Proteomes" id="UP000233398"/>
    </source>
</evidence>
<dbReference type="NCBIfam" id="TIGR04019">
    <property type="entry name" value="B_thiol_YtxJ"/>
    <property type="match status" value="1"/>
</dbReference>
<dbReference type="EMBL" id="PISP01000001">
    <property type="protein sequence ID" value="PKD44221.1"/>
    <property type="molecule type" value="Genomic_DNA"/>
</dbReference>
<dbReference type="Proteomes" id="UP000233398">
    <property type="component" value="Unassembled WGS sequence"/>
</dbReference>
<dbReference type="OrthoDB" id="677051at2"/>
<organism evidence="1 2">
    <name type="scientific">Rhodohalobacter barkolensis</name>
    <dbReference type="NCBI Taxonomy" id="2053187"/>
    <lineage>
        <taxon>Bacteria</taxon>
        <taxon>Pseudomonadati</taxon>
        <taxon>Balneolota</taxon>
        <taxon>Balneolia</taxon>
        <taxon>Balneolales</taxon>
        <taxon>Balneolaceae</taxon>
        <taxon>Rhodohalobacter</taxon>
    </lineage>
</organism>
<proteinExistence type="predicted"/>
<reference evidence="1 2" key="1">
    <citation type="submission" date="2017-11" db="EMBL/GenBank/DDBJ databases">
        <title>Rhodohalobacter 15182 sp. nov., isolated from a salt lake.</title>
        <authorList>
            <person name="Han S."/>
        </authorList>
    </citation>
    <scope>NUCLEOTIDE SEQUENCE [LARGE SCALE GENOMIC DNA]</scope>
    <source>
        <strain evidence="1 2">15182</strain>
    </source>
</reference>
<dbReference type="Gene3D" id="3.40.30.10">
    <property type="entry name" value="Glutaredoxin"/>
    <property type="match status" value="1"/>
</dbReference>
<dbReference type="SUPFAM" id="SSF52833">
    <property type="entry name" value="Thioredoxin-like"/>
    <property type="match status" value="1"/>
</dbReference>
<comment type="caution">
    <text evidence="1">The sequence shown here is derived from an EMBL/GenBank/DDBJ whole genome shotgun (WGS) entry which is preliminary data.</text>
</comment>